<feature type="transmembrane region" description="Helical" evidence="2">
    <location>
        <begin position="20"/>
        <end position="42"/>
    </location>
</feature>
<keyword evidence="4" id="KW-1185">Reference proteome</keyword>
<evidence type="ECO:0000313" key="4">
    <source>
        <dbReference type="Proteomes" id="UP001381693"/>
    </source>
</evidence>
<evidence type="ECO:0000313" key="3">
    <source>
        <dbReference type="EMBL" id="KAK7082029.1"/>
    </source>
</evidence>
<reference evidence="3 4" key="1">
    <citation type="submission" date="2023-11" db="EMBL/GenBank/DDBJ databases">
        <title>Halocaridina rubra genome assembly.</title>
        <authorList>
            <person name="Smith C."/>
        </authorList>
    </citation>
    <scope>NUCLEOTIDE SEQUENCE [LARGE SCALE GENOMIC DNA]</scope>
    <source>
        <strain evidence="3">EP-1</strain>
        <tissue evidence="3">Whole</tissue>
    </source>
</reference>
<dbReference type="AlphaFoldDB" id="A0AAN9ABV8"/>
<keyword evidence="2" id="KW-1133">Transmembrane helix</keyword>
<organism evidence="3 4">
    <name type="scientific">Halocaridina rubra</name>
    <name type="common">Hawaiian red shrimp</name>
    <dbReference type="NCBI Taxonomy" id="373956"/>
    <lineage>
        <taxon>Eukaryota</taxon>
        <taxon>Metazoa</taxon>
        <taxon>Ecdysozoa</taxon>
        <taxon>Arthropoda</taxon>
        <taxon>Crustacea</taxon>
        <taxon>Multicrustacea</taxon>
        <taxon>Malacostraca</taxon>
        <taxon>Eumalacostraca</taxon>
        <taxon>Eucarida</taxon>
        <taxon>Decapoda</taxon>
        <taxon>Pleocyemata</taxon>
        <taxon>Caridea</taxon>
        <taxon>Atyoidea</taxon>
        <taxon>Atyidae</taxon>
        <taxon>Halocaridina</taxon>
    </lineage>
</organism>
<comment type="caution">
    <text evidence="3">The sequence shown here is derived from an EMBL/GenBank/DDBJ whole genome shotgun (WGS) entry which is preliminary data.</text>
</comment>
<accession>A0AAN9ABV8</accession>
<keyword evidence="2" id="KW-0472">Membrane</keyword>
<gene>
    <name evidence="3" type="ORF">SK128_004881</name>
</gene>
<feature type="region of interest" description="Disordered" evidence="1">
    <location>
        <begin position="248"/>
        <end position="273"/>
    </location>
</feature>
<feature type="compositionally biased region" description="Polar residues" evidence="1">
    <location>
        <begin position="248"/>
        <end position="269"/>
    </location>
</feature>
<keyword evidence="2" id="KW-0812">Transmembrane</keyword>
<evidence type="ECO:0000256" key="1">
    <source>
        <dbReference type="SAM" id="MobiDB-lite"/>
    </source>
</evidence>
<protein>
    <submittedName>
        <fullName evidence="3">Uncharacterized protein</fullName>
    </submittedName>
</protein>
<dbReference type="EMBL" id="JAXCGZ010004252">
    <property type="protein sequence ID" value="KAK7082029.1"/>
    <property type="molecule type" value="Genomic_DNA"/>
</dbReference>
<evidence type="ECO:0000256" key="2">
    <source>
        <dbReference type="SAM" id="Phobius"/>
    </source>
</evidence>
<dbReference type="Proteomes" id="UP001381693">
    <property type="component" value="Unassembled WGS sequence"/>
</dbReference>
<sequence>MPDRKFYVSLMIYKGGLSLARGLVVTLVFTLVTMGSSALVLVQDKLNKFNVKYWAFWHLNCFYLESLQKHNDKGRKSPVNLWGSCLKPRSQGLCIQGQGTGQSQIHWEEDDHFGMMSDGPTSFIASSRHQGADISRNLDIARNLDLSRHPYTISLDRTKELFGRDNSYRDNSTHRDFTRDPLREIKDNPRGDPLGHKELRDSMRRPKMEIMGWTKPRLLNDDLSLPNVPGGKKALGSRFSFWDTSENSVTAASNNGNTSPKKNGNSSGAANWVVGNKTQKPSVIMPVLNNIQRSSATSVSVFTSD</sequence>
<name>A0AAN9ABV8_HALRR</name>
<proteinExistence type="predicted"/>